<feature type="compositionally biased region" description="Polar residues" evidence="1">
    <location>
        <begin position="877"/>
        <end position="887"/>
    </location>
</feature>
<evidence type="ECO:0000256" key="1">
    <source>
        <dbReference type="SAM" id="MobiDB-lite"/>
    </source>
</evidence>
<feature type="compositionally biased region" description="Polar residues" evidence="1">
    <location>
        <begin position="297"/>
        <end position="318"/>
    </location>
</feature>
<dbReference type="VEuPathDB" id="TriTrypDB:BSAL_82735"/>
<feature type="compositionally biased region" description="Polar residues" evidence="1">
    <location>
        <begin position="676"/>
        <end position="691"/>
    </location>
</feature>
<feature type="region of interest" description="Disordered" evidence="1">
    <location>
        <begin position="270"/>
        <end position="377"/>
    </location>
</feature>
<feature type="region of interest" description="Disordered" evidence="1">
    <location>
        <begin position="486"/>
        <end position="520"/>
    </location>
</feature>
<gene>
    <name evidence="2" type="ORF">BSAL_82735</name>
</gene>
<keyword evidence="3" id="KW-1185">Reference proteome</keyword>
<sequence>DEPSFQGEGEDVEGSTSEEEGPSVRLVITNVFLLHVFESICCRLGIVHQRRKLGAAIGRISASSAYIPNTTAAAAAAPSPSKHYRRYEQGNINPQHSSTLAALKDVEVPTDVMQALQVFLSLHVVPTPVTLPTPKHEVQFNEDGMPIPIPEDANPLVPFDITTDDDIWETVIQSTKEWLTILQVDETLFDVNVFRQLLGKLSPPYPVKRLTRTLREVTRDFVAVIKGAGEMLAVDASSSAKEAVDTLNMSRASTSLSTIASRSIGSAGSLRTLHRRAGERTSSADLLNGPSGRGKQLRSSAMNVSGMSFGTRRANSSMLPPRPEGNSSSSKNSPTTKKQSFSPKGTRGGGSKVGGSTPLVTVVSPTTRASGGASSYGGGVLGGGTIVSATFNDPPLARPTYFNIVPSRLVRQCRDTDVLPGVQPMEFGIEVGEPPITSTQARAVLQARCSHYLYTARELPVIVDLSGGKQTSLSAAVSATSSVSSSSLPLHLDQQKRDEVKRRTSGSTPSGAMQLPGDGGYAETVKRAAASRMTPGGKVRPDRNSVEAALHDARTLPLSRQHTATLSVSCAKSLTFPASRLNQVAKAMVGIVKSDLSTDGALVSRSFLPKVDANLILHASGDSGLQPLALIDPQEEWHMCLPRDSTTQLLRSTAAAAALLDNRHHHHVGSHHAVNGDSNSPAMMTRSPQRQLHQRDGSISARGTPQPQHGTDNIEDDDGGAATLRSRMITSPAVMDERLRRHQHVAPLQLDGIASSPLSLLRGTVDNASIRHATSASTTTSRPERLTARHATLLSLYQKKDSERNENEALGQYWQRLQALEFKLAVLRGGTMPPEELALWKMLWAGCHECMEEVFAVLKREATSISTSHKKSYVVVHSQQRSRSTSPEQEKQKTAMSHAEHSLSELDDLLGEPIFALALVDSAVAAALVLRIEDLQDAAHQRKVAVEGKHSISHIKRRTPNERFDDNSLEAQRSLSPHYSHAIVRRERVSGIEKRFSELGAKAYVGVAPAHVE</sequence>
<dbReference type="EMBL" id="CYKH01000924">
    <property type="protein sequence ID" value="CUG66374.1"/>
    <property type="molecule type" value="Genomic_DNA"/>
</dbReference>
<feature type="compositionally biased region" description="Polar residues" evidence="1">
    <location>
        <begin position="701"/>
        <end position="711"/>
    </location>
</feature>
<feature type="region of interest" description="Disordered" evidence="1">
    <location>
        <begin position="666"/>
        <end position="720"/>
    </location>
</feature>
<organism evidence="2 3">
    <name type="scientific">Bodo saltans</name>
    <name type="common">Flagellated protozoan</name>
    <dbReference type="NCBI Taxonomy" id="75058"/>
    <lineage>
        <taxon>Eukaryota</taxon>
        <taxon>Discoba</taxon>
        <taxon>Euglenozoa</taxon>
        <taxon>Kinetoplastea</taxon>
        <taxon>Metakinetoplastina</taxon>
        <taxon>Eubodonida</taxon>
        <taxon>Bodonidae</taxon>
        <taxon>Bodo</taxon>
    </lineage>
</organism>
<dbReference type="Proteomes" id="UP000051952">
    <property type="component" value="Unassembled WGS sequence"/>
</dbReference>
<dbReference type="AlphaFoldDB" id="A0A0S4J2M5"/>
<evidence type="ECO:0000313" key="3">
    <source>
        <dbReference type="Proteomes" id="UP000051952"/>
    </source>
</evidence>
<protein>
    <submittedName>
        <fullName evidence="2">Uncharacterized protein</fullName>
    </submittedName>
</protein>
<feature type="compositionally biased region" description="Basic and acidic residues" evidence="1">
    <location>
        <begin position="493"/>
        <end position="502"/>
    </location>
</feature>
<accession>A0A0S4J2M5</accession>
<feature type="region of interest" description="Disordered" evidence="1">
    <location>
        <begin position="876"/>
        <end position="900"/>
    </location>
</feature>
<reference evidence="3" key="1">
    <citation type="submission" date="2015-09" db="EMBL/GenBank/DDBJ databases">
        <authorList>
            <consortium name="Pathogen Informatics"/>
        </authorList>
    </citation>
    <scope>NUCLEOTIDE SEQUENCE [LARGE SCALE GENOMIC DNA]</scope>
    <source>
        <strain evidence="3">Lake Konstanz</strain>
    </source>
</reference>
<feature type="non-terminal residue" evidence="2">
    <location>
        <position position="1"/>
    </location>
</feature>
<feature type="compositionally biased region" description="Low complexity" evidence="1">
    <location>
        <begin position="354"/>
        <end position="373"/>
    </location>
</feature>
<proteinExistence type="predicted"/>
<feature type="region of interest" description="Disordered" evidence="1">
    <location>
        <begin position="1"/>
        <end position="21"/>
    </location>
</feature>
<feature type="compositionally biased region" description="Basic and acidic residues" evidence="1">
    <location>
        <begin position="888"/>
        <end position="900"/>
    </location>
</feature>
<name>A0A0S4J2M5_BODSA</name>
<feature type="compositionally biased region" description="Low complexity" evidence="1">
    <location>
        <begin position="326"/>
        <end position="340"/>
    </location>
</feature>
<evidence type="ECO:0000313" key="2">
    <source>
        <dbReference type="EMBL" id="CUG66374.1"/>
    </source>
</evidence>